<name>A0ABT2Y5F3_9MOLU</name>
<evidence type="ECO:0000313" key="2">
    <source>
        <dbReference type="Proteomes" id="UP001177160"/>
    </source>
</evidence>
<proteinExistence type="predicted"/>
<keyword evidence="2" id="KW-1185">Reference proteome</keyword>
<dbReference type="RefSeq" id="WP_263608114.1">
    <property type="nucleotide sequence ID" value="NZ_JAOVQM010000002.1"/>
</dbReference>
<gene>
    <name evidence="1" type="ORF">N7548_03875</name>
</gene>
<protein>
    <recommendedName>
        <fullName evidence="3">DNA topology modulation protein</fullName>
    </recommendedName>
</protein>
<evidence type="ECO:0000313" key="1">
    <source>
        <dbReference type="EMBL" id="MCV2231961.1"/>
    </source>
</evidence>
<accession>A0ABT2Y5F3</accession>
<dbReference type="SUPFAM" id="SSF52540">
    <property type="entry name" value="P-loop containing nucleoside triphosphate hydrolases"/>
    <property type="match status" value="1"/>
</dbReference>
<reference evidence="1" key="1">
    <citation type="submission" date="2022-09" db="EMBL/GenBank/DDBJ databases">
        <title>Novel Mycoplasma species identified in domestic and wild animals.</title>
        <authorList>
            <person name="Volokhov D.V."/>
            <person name="Furtak V.A."/>
            <person name="Zagorodnyaya T.A."/>
        </authorList>
    </citation>
    <scope>NUCLEOTIDE SEQUENCE</scope>
    <source>
        <strain evidence="1">Oakley</strain>
    </source>
</reference>
<dbReference type="Gene3D" id="3.40.50.300">
    <property type="entry name" value="P-loop containing nucleotide triphosphate hydrolases"/>
    <property type="match status" value="1"/>
</dbReference>
<dbReference type="EMBL" id="JAOVQM010000002">
    <property type="protein sequence ID" value="MCV2231961.1"/>
    <property type="molecule type" value="Genomic_DNA"/>
</dbReference>
<dbReference type="Pfam" id="PF13238">
    <property type="entry name" value="AAA_18"/>
    <property type="match status" value="1"/>
</dbReference>
<sequence>MKIQIIGFSGSGKSTLAKILSEHHNISVLHLDSVHFYGDWQERTLEEQNAIVLDFMHQHSDWVIDGNYSRVAPKRFEESDLTIFLAYNRFVCYWNAWRRYRKHRGIHRFDCPCIEKFDLEFRYWILVQGRKRKRVQNMYVNFHKTHGTRLLFKNRKQLNQWLKEQNIQNNLTK</sequence>
<dbReference type="PANTHER" id="PTHR37816:SF3">
    <property type="entry name" value="MODULATES DNA TOPOLOGY"/>
    <property type="match status" value="1"/>
</dbReference>
<comment type="caution">
    <text evidence="1">The sequence shown here is derived from an EMBL/GenBank/DDBJ whole genome shotgun (WGS) entry which is preliminary data.</text>
</comment>
<dbReference type="InterPro" id="IPR052922">
    <property type="entry name" value="Cytidylate_Kinase-2"/>
</dbReference>
<evidence type="ECO:0008006" key="3">
    <source>
        <dbReference type="Google" id="ProtNLM"/>
    </source>
</evidence>
<dbReference type="Proteomes" id="UP001177160">
    <property type="component" value="Unassembled WGS sequence"/>
</dbReference>
<organism evidence="1 2">
    <name type="scientific">Paracholeplasma manati</name>
    <dbReference type="NCBI Taxonomy" id="591373"/>
    <lineage>
        <taxon>Bacteria</taxon>
        <taxon>Bacillati</taxon>
        <taxon>Mycoplasmatota</taxon>
        <taxon>Mollicutes</taxon>
        <taxon>Acholeplasmatales</taxon>
        <taxon>Acholeplasmataceae</taxon>
        <taxon>Paracholeplasma</taxon>
    </lineage>
</organism>
<dbReference type="InterPro" id="IPR027417">
    <property type="entry name" value="P-loop_NTPase"/>
</dbReference>
<dbReference type="PANTHER" id="PTHR37816">
    <property type="entry name" value="YALI0E33011P"/>
    <property type="match status" value="1"/>
</dbReference>